<comment type="subcellular location">
    <subcellularLocation>
        <location evidence="1">Membrane</location>
        <topology evidence="1">Multi-pass membrane protein</topology>
    </subcellularLocation>
</comment>
<feature type="transmembrane region" description="Helical" evidence="5">
    <location>
        <begin position="347"/>
        <end position="372"/>
    </location>
</feature>
<gene>
    <name evidence="7" type="ORF">FACUT_7807</name>
</gene>
<sequence length="575" mass="62826">MSESRLSTRPKHLQHVLRLGKGLQRAESPSPIAESDGGNADGLHRRLNNRQVQLLSIGGTVGTGLFIGIGAGLAKGGPGSLLVCTALYAMVLGLTNNSIAEMNTYMPVSGGFIRLAGHWVDDALGFMVGWNFFFYEALLIPFEIVALNLVVSFWSDTVTDAGPTAGFIIAVIIAYGVLNLLAVGVFGEAEFWLALGKVLLIFILFMFTFVTMVGGNPQGDAYGFRYWSNVHDAFATFRTEGDLGRLEGFMGALASAAFFVVGPDYISMVAAESKHPSRYVKTAFKTVYFRFGLFFIGAALTCGIVLSHTDETLVEVHLGTGSGHGTAAASPWVIAMSNLGIEGLPHLVNALLFTTIFSAGNTYTYCATRSLYSLALDGRAPAFLRKTTKNGIPIYCFAVTMVFPLLAFLQLDSSSAEALTILLALITGGGIVDYITMNITFLFYYRACKAQGVDRKKMPYFGYFQPYCAWIALILHTVVCYTYGYTSLAPFDAKNFFSNYTMQIIAPFMYLGWKLIKRTKVVSAKECDLVWERPVIDAYEERAMIVDPPTGFWEEIIGLVGIKKNKKKNAAEVHV</sequence>
<dbReference type="Pfam" id="PF00324">
    <property type="entry name" value="AA_permease"/>
    <property type="match status" value="1"/>
</dbReference>
<dbReference type="Gene3D" id="1.20.1740.10">
    <property type="entry name" value="Amino acid/polyamine transporter I"/>
    <property type="match status" value="1"/>
</dbReference>
<feature type="transmembrane region" description="Helical" evidence="5">
    <location>
        <begin position="287"/>
        <end position="306"/>
    </location>
</feature>
<evidence type="ECO:0000256" key="2">
    <source>
        <dbReference type="ARBA" id="ARBA00022692"/>
    </source>
</evidence>
<dbReference type="AlphaFoldDB" id="A0A8H4NIW8"/>
<feature type="transmembrane region" description="Helical" evidence="5">
    <location>
        <begin position="198"/>
        <end position="215"/>
    </location>
</feature>
<keyword evidence="4 5" id="KW-0472">Membrane</keyword>
<feature type="transmembrane region" description="Helical" evidence="5">
    <location>
        <begin position="497"/>
        <end position="516"/>
    </location>
</feature>
<evidence type="ECO:0000256" key="5">
    <source>
        <dbReference type="SAM" id="Phobius"/>
    </source>
</evidence>
<evidence type="ECO:0000259" key="6">
    <source>
        <dbReference type="Pfam" id="PF00324"/>
    </source>
</evidence>
<dbReference type="PANTHER" id="PTHR43341:SF6">
    <property type="entry name" value="AMINO ACID TRANSPORTER (EUROFUNG)"/>
    <property type="match status" value="1"/>
</dbReference>
<organism evidence="7 8">
    <name type="scientific">Fusarium acutatum</name>
    <dbReference type="NCBI Taxonomy" id="78861"/>
    <lineage>
        <taxon>Eukaryota</taxon>
        <taxon>Fungi</taxon>
        <taxon>Dikarya</taxon>
        <taxon>Ascomycota</taxon>
        <taxon>Pezizomycotina</taxon>
        <taxon>Sordariomycetes</taxon>
        <taxon>Hypocreomycetidae</taxon>
        <taxon>Hypocreales</taxon>
        <taxon>Nectriaceae</taxon>
        <taxon>Fusarium</taxon>
        <taxon>Fusarium fujikuroi species complex</taxon>
    </lineage>
</organism>
<dbReference type="PIRSF" id="PIRSF006060">
    <property type="entry name" value="AA_transporter"/>
    <property type="match status" value="1"/>
</dbReference>
<protein>
    <submittedName>
        <fullName evidence="7">Amino acid permease</fullName>
    </submittedName>
</protein>
<feature type="transmembrane region" description="Helical" evidence="5">
    <location>
        <begin position="392"/>
        <end position="409"/>
    </location>
</feature>
<keyword evidence="8" id="KW-1185">Reference proteome</keyword>
<proteinExistence type="predicted"/>
<dbReference type="PANTHER" id="PTHR43341">
    <property type="entry name" value="AMINO ACID PERMEASE"/>
    <property type="match status" value="1"/>
</dbReference>
<feature type="transmembrane region" description="Helical" evidence="5">
    <location>
        <begin position="54"/>
        <end position="74"/>
    </location>
</feature>
<dbReference type="InterPro" id="IPR050524">
    <property type="entry name" value="APC_YAT"/>
</dbReference>
<feature type="transmembrane region" description="Helical" evidence="5">
    <location>
        <begin position="80"/>
        <end position="99"/>
    </location>
</feature>
<feature type="transmembrane region" description="Helical" evidence="5">
    <location>
        <begin position="132"/>
        <end position="154"/>
    </location>
</feature>
<evidence type="ECO:0000256" key="4">
    <source>
        <dbReference type="ARBA" id="ARBA00023136"/>
    </source>
</evidence>
<evidence type="ECO:0000313" key="7">
    <source>
        <dbReference type="EMBL" id="KAF4434748.1"/>
    </source>
</evidence>
<evidence type="ECO:0000313" key="8">
    <source>
        <dbReference type="Proteomes" id="UP000536711"/>
    </source>
</evidence>
<evidence type="ECO:0000256" key="1">
    <source>
        <dbReference type="ARBA" id="ARBA00004141"/>
    </source>
</evidence>
<feature type="domain" description="Amino acid permease/ SLC12A" evidence="6">
    <location>
        <begin position="52"/>
        <end position="521"/>
    </location>
</feature>
<dbReference type="GO" id="GO:0015171">
    <property type="term" value="F:amino acid transmembrane transporter activity"/>
    <property type="evidence" value="ECO:0007669"/>
    <property type="project" value="TreeGrafter"/>
</dbReference>
<dbReference type="Proteomes" id="UP000536711">
    <property type="component" value="Unassembled WGS sequence"/>
</dbReference>
<keyword evidence="3 5" id="KW-1133">Transmembrane helix</keyword>
<dbReference type="GO" id="GO:0016020">
    <property type="term" value="C:membrane"/>
    <property type="evidence" value="ECO:0007669"/>
    <property type="project" value="UniProtKB-SubCell"/>
</dbReference>
<name>A0A8H4NIW8_9HYPO</name>
<comment type="caution">
    <text evidence="7">The sequence shown here is derived from an EMBL/GenBank/DDBJ whole genome shotgun (WGS) entry which is preliminary data.</text>
</comment>
<feature type="transmembrane region" description="Helical" evidence="5">
    <location>
        <begin position="421"/>
        <end position="445"/>
    </location>
</feature>
<evidence type="ECO:0000256" key="3">
    <source>
        <dbReference type="ARBA" id="ARBA00022989"/>
    </source>
</evidence>
<feature type="transmembrane region" description="Helical" evidence="5">
    <location>
        <begin position="248"/>
        <end position="266"/>
    </location>
</feature>
<feature type="transmembrane region" description="Helical" evidence="5">
    <location>
        <begin position="466"/>
        <end position="485"/>
    </location>
</feature>
<keyword evidence="2 5" id="KW-0812">Transmembrane</keyword>
<reference evidence="7 8" key="1">
    <citation type="submission" date="2020-01" db="EMBL/GenBank/DDBJ databases">
        <title>Identification and distribution of gene clusters putatively required for synthesis of sphingolipid metabolism inhibitors in phylogenetically diverse species of the filamentous fungus Fusarium.</title>
        <authorList>
            <person name="Kim H.-S."/>
            <person name="Busman M."/>
            <person name="Brown D.W."/>
            <person name="Divon H."/>
            <person name="Uhlig S."/>
            <person name="Proctor R.H."/>
        </authorList>
    </citation>
    <scope>NUCLEOTIDE SEQUENCE [LARGE SCALE GENOMIC DNA]</scope>
    <source>
        <strain evidence="7 8">NRRL 13308</strain>
    </source>
</reference>
<dbReference type="OrthoDB" id="10062876at2759"/>
<dbReference type="InterPro" id="IPR004841">
    <property type="entry name" value="AA-permease/SLC12A_dom"/>
</dbReference>
<feature type="transmembrane region" description="Helical" evidence="5">
    <location>
        <begin position="166"/>
        <end position="186"/>
    </location>
</feature>
<dbReference type="EMBL" id="JAADJF010000200">
    <property type="protein sequence ID" value="KAF4434748.1"/>
    <property type="molecule type" value="Genomic_DNA"/>
</dbReference>
<accession>A0A8H4NIW8</accession>